<feature type="transmembrane region" description="Helical" evidence="1">
    <location>
        <begin position="46"/>
        <end position="66"/>
    </location>
</feature>
<evidence type="ECO:0000313" key="2">
    <source>
        <dbReference type="EMBL" id="CEG38466.1"/>
    </source>
</evidence>
<organism evidence="2 3">
    <name type="scientific">Plasmopara halstedii</name>
    <name type="common">Downy mildew of sunflower</name>
    <dbReference type="NCBI Taxonomy" id="4781"/>
    <lineage>
        <taxon>Eukaryota</taxon>
        <taxon>Sar</taxon>
        <taxon>Stramenopiles</taxon>
        <taxon>Oomycota</taxon>
        <taxon>Peronosporomycetes</taxon>
        <taxon>Peronosporales</taxon>
        <taxon>Peronosporaceae</taxon>
        <taxon>Plasmopara</taxon>
    </lineage>
</organism>
<protein>
    <submittedName>
        <fullName evidence="2">Uncharacterized protein</fullName>
    </submittedName>
</protein>
<evidence type="ECO:0000313" key="3">
    <source>
        <dbReference type="Proteomes" id="UP000054928"/>
    </source>
</evidence>
<keyword evidence="1" id="KW-1133">Transmembrane helix</keyword>
<keyword evidence="3" id="KW-1185">Reference proteome</keyword>
<dbReference type="EMBL" id="CCYD01000322">
    <property type="protein sequence ID" value="CEG38466.1"/>
    <property type="molecule type" value="Genomic_DNA"/>
</dbReference>
<proteinExistence type="predicted"/>
<sequence length="91" mass="10257">MEEPTAAEKSFEDFFSGVNDVARKEVNTRAYIKGKKFDVFPTKSRIAHGLVDIVFFPLLVCVLGVFSRRLLVRVLILLANHCIDRSPSSET</sequence>
<dbReference type="AlphaFoldDB" id="A0A0P1AD41"/>
<keyword evidence="1" id="KW-0472">Membrane</keyword>
<dbReference type="OrthoDB" id="10639614at2759"/>
<accession>A0A0P1AD41</accession>
<name>A0A0P1AD41_PLAHL</name>
<dbReference type="Proteomes" id="UP000054928">
    <property type="component" value="Unassembled WGS sequence"/>
</dbReference>
<evidence type="ECO:0000256" key="1">
    <source>
        <dbReference type="SAM" id="Phobius"/>
    </source>
</evidence>
<reference evidence="3" key="1">
    <citation type="submission" date="2014-09" db="EMBL/GenBank/DDBJ databases">
        <authorList>
            <person name="Sharma Rahul"/>
            <person name="Thines Marco"/>
        </authorList>
    </citation>
    <scope>NUCLEOTIDE SEQUENCE [LARGE SCALE GENOMIC DNA]</scope>
</reference>
<keyword evidence="1" id="KW-0812">Transmembrane</keyword>
<dbReference type="GeneID" id="36403593"/>
<dbReference type="RefSeq" id="XP_024574835.1">
    <property type="nucleotide sequence ID" value="XM_024723905.1"/>
</dbReference>